<comment type="caution">
    <text evidence="4">The sequence shown here is derived from an EMBL/GenBank/DDBJ whole genome shotgun (WGS) entry which is preliminary data.</text>
</comment>
<sequence>MAAISGVDAPQPTKSELSRNDQTLLLFAGLMEGGKEDDETIHDLDRLTKLLNDDVEAAKKGEPSICALIDPDCVDTLVGYLDMRQPDIVRGHATLTVSSYLKAAGEDGASKLSSFFYSRVKRGTYDDYILAFCVAATIFPIVPDLTAEMFLSEGFLPSLGPLMRRKWKSRKVETACLDMLNVACMNATCRDAVKKYCSDWLEEIVDQDPDDVVKDMFAANPDGSVGEGSISMRRHSRQVQNLAAVILAKIKATLPPQQLDVAADTGDSGRIQPATTSIEDLSKMFTDMLVEDPENGSQNSVEGLAYASLQPTVKEKLAEDAVFLKRLVKTLQDAPPRSPLTYGALSIFANLTRYQPPRTEEQKRLDQLKAYANAAGKSHLQSNPLEDEQHVAQRGQHVFDAGVTPVLVTHSKNGSIASLGLIVSIIHALSVTPSLRGQLAQQGAVRLLIDAWTSLSAAASTGGGDAGAVNEATPAARAAQRTAAQALARILITTNPTHVFGGTRPTPISAAIRPLASLLRRADDAESYDLLPTFEALMALTNLASTDDDTRRGIIRAAWPDVEEQILSNNARVTRAAVELVCNLVQGPDGVALYADVDGGGSGGGSGSSSGIGGNAAAVRNRLNILVALADAEDAGTRSAAAGALASLLSFESVVRTVVARERGVKILLGLCAPSESEDLRHRGAVAIYSMAACDGETGKKARKAIRAENGEAILKDCARASRRQEVVEVVVYALKVLLEEK</sequence>
<organism evidence="4 5">
    <name type="scientific">Niveomyces insectorum RCEF 264</name>
    <dbReference type="NCBI Taxonomy" id="1081102"/>
    <lineage>
        <taxon>Eukaryota</taxon>
        <taxon>Fungi</taxon>
        <taxon>Dikarya</taxon>
        <taxon>Ascomycota</taxon>
        <taxon>Pezizomycotina</taxon>
        <taxon>Sordariomycetes</taxon>
        <taxon>Hypocreomycetidae</taxon>
        <taxon>Hypocreales</taxon>
        <taxon>Cordycipitaceae</taxon>
        <taxon>Niveomyces</taxon>
    </lineage>
</organism>
<comment type="subcellular location">
    <subcellularLocation>
        <location evidence="1">Cytoplasm</location>
    </subcellularLocation>
</comment>
<dbReference type="Gene3D" id="1.25.10.10">
    <property type="entry name" value="Leucine-rich Repeat Variant"/>
    <property type="match status" value="1"/>
</dbReference>
<dbReference type="STRING" id="1081102.A0A167QBJ8"/>
<feature type="domain" description="UNC-45/Cro1/She4 central" evidence="3">
    <location>
        <begin position="72"/>
        <end position="250"/>
    </location>
</feature>
<evidence type="ECO:0000256" key="2">
    <source>
        <dbReference type="ARBA" id="ARBA00022490"/>
    </source>
</evidence>
<keyword evidence="5" id="KW-1185">Reference proteome</keyword>
<dbReference type="GO" id="GO:0005737">
    <property type="term" value="C:cytoplasm"/>
    <property type="evidence" value="ECO:0007669"/>
    <property type="project" value="UniProtKB-SubCell"/>
</dbReference>
<dbReference type="InterPro" id="IPR024660">
    <property type="entry name" value="UCS_central_dom"/>
</dbReference>
<dbReference type="Pfam" id="PF11701">
    <property type="entry name" value="UNC45-central"/>
    <property type="match status" value="1"/>
</dbReference>
<name>A0A167QBJ8_9HYPO</name>
<accession>A0A167QBJ8</accession>
<dbReference type="SUPFAM" id="SSF48371">
    <property type="entry name" value="ARM repeat"/>
    <property type="match status" value="1"/>
</dbReference>
<dbReference type="AlphaFoldDB" id="A0A167QBJ8"/>
<evidence type="ECO:0000259" key="3">
    <source>
        <dbReference type="Pfam" id="PF11701"/>
    </source>
</evidence>
<dbReference type="PANTHER" id="PTHR45994">
    <property type="entry name" value="FI21225P1"/>
    <property type="match status" value="1"/>
</dbReference>
<evidence type="ECO:0000256" key="1">
    <source>
        <dbReference type="ARBA" id="ARBA00004496"/>
    </source>
</evidence>
<gene>
    <name evidence="4" type="ORF">SPI_07142</name>
</gene>
<dbReference type="InterPro" id="IPR011989">
    <property type="entry name" value="ARM-like"/>
</dbReference>
<evidence type="ECO:0000313" key="4">
    <source>
        <dbReference type="EMBL" id="OAA57483.1"/>
    </source>
</evidence>
<dbReference type="Proteomes" id="UP000076874">
    <property type="component" value="Unassembled WGS sequence"/>
</dbReference>
<dbReference type="OrthoDB" id="5574718at2759"/>
<keyword evidence="2" id="KW-0963">Cytoplasm</keyword>
<evidence type="ECO:0000313" key="5">
    <source>
        <dbReference type="Proteomes" id="UP000076874"/>
    </source>
</evidence>
<dbReference type="InterPro" id="IPR016024">
    <property type="entry name" value="ARM-type_fold"/>
</dbReference>
<protein>
    <submittedName>
        <fullName evidence="4">Armadillo-type fold protein</fullName>
    </submittedName>
</protein>
<dbReference type="GO" id="GO:0051879">
    <property type="term" value="F:Hsp90 protein binding"/>
    <property type="evidence" value="ECO:0007669"/>
    <property type="project" value="TreeGrafter"/>
</dbReference>
<proteinExistence type="predicted"/>
<dbReference type="PANTHER" id="PTHR45994:SF1">
    <property type="entry name" value="FI21225P1"/>
    <property type="match status" value="1"/>
</dbReference>
<reference evidence="4 5" key="1">
    <citation type="journal article" date="2016" name="Genome Biol. Evol.">
        <title>Divergent and convergent evolution of fungal pathogenicity.</title>
        <authorList>
            <person name="Shang Y."/>
            <person name="Xiao G."/>
            <person name="Zheng P."/>
            <person name="Cen K."/>
            <person name="Zhan S."/>
            <person name="Wang C."/>
        </authorList>
    </citation>
    <scope>NUCLEOTIDE SEQUENCE [LARGE SCALE GENOMIC DNA]</scope>
    <source>
        <strain evidence="4 5">RCEF 264</strain>
    </source>
</reference>
<dbReference type="EMBL" id="AZHD01000014">
    <property type="protein sequence ID" value="OAA57483.1"/>
    <property type="molecule type" value="Genomic_DNA"/>
</dbReference>